<keyword evidence="6" id="KW-0406">Ion transport</keyword>
<comment type="caution">
    <text evidence="9">The sequence shown here is derived from an EMBL/GenBank/DDBJ whole genome shotgun (WGS) entry which is preliminary data.</text>
</comment>
<dbReference type="RefSeq" id="WP_135848766.1">
    <property type="nucleotide sequence ID" value="NZ_RHPJ01000001.1"/>
</dbReference>
<accession>A0A4Z1E3T4</accession>
<dbReference type="SUPFAM" id="SSF52540">
    <property type="entry name" value="P-loop containing nucleoside triphosphate hydrolases"/>
    <property type="match status" value="1"/>
</dbReference>
<dbReference type="InterPro" id="IPR051535">
    <property type="entry name" value="Siderophore_ABC-ATPase"/>
</dbReference>
<dbReference type="SMART" id="SM00382">
    <property type="entry name" value="AAA"/>
    <property type="match status" value="1"/>
</dbReference>
<evidence type="ECO:0000256" key="5">
    <source>
        <dbReference type="ARBA" id="ARBA00023004"/>
    </source>
</evidence>
<keyword evidence="10" id="KW-1185">Reference proteome</keyword>
<dbReference type="GO" id="GO:0006302">
    <property type="term" value="P:double-strand break repair"/>
    <property type="evidence" value="ECO:0007669"/>
    <property type="project" value="InterPro"/>
</dbReference>
<evidence type="ECO:0000256" key="6">
    <source>
        <dbReference type="ARBA" id="ARBA00023065"/>
    </source>
</evidence>
<evidence type="ECO:0000256" key="7">
    <source>
        <dbReference type="ARBA" id="ARBA00023136"/>
    </source>
</evidence>
<dbReference type="OrthoDB" id="9784297at2"/>
<feature type="domain" description="AAA+ ATPase" evidence="8">
    <location>
        <begin position="40"/>
        <end position="210"/>
    </location>
</feature>
<keyword evidence="5" id="KW-0408">Iron</keyword>
<dbReference type="Proteomes" id="UP000297318">
    <property type="component" value="Unassembled WGS sequence"/>
</dbReference>
<evidence type="ECO:0000256" key="2">
    <source>
        <dbReference type="ARBA" id="ARBA00022448"/>
    </source>
</evidence>
<name>A0A4Z1E3T4_9MICO</name>
<dbReference type="GO" id="GO:0005886">
    <property type="term" value="C:plasma membrane"/>
    <property type="evidence" value="ECO:0007669"/>
    <property type="project" value="UniProtKB-SubCell"/>
</dbReference>
<organism evidence="9 10">
    <name type="scientific">Serinibacter arcticus</name>
    <dbReference type="NCBI Taxonomy" id="1655435"/>
    <lineage>
        <taxon>Bacteria</taxon>
        <taxon>Bacillati</taxon>
        <taxon>Actinomycetota</taxon>
        <taxon>Actinomycetes</taxon>
        <taxon>Micrococcales</taxon>
        <taxon>Beutenbergiaceae</taxon>
        <taxon>Serinibacter</taxon>
    </lineage>
</organism>
<dbReference type="PANTHER" id="PTHR42771">
    <property type="entry name" value="IRON(3+)-HYDROXAMATE IMPORT ATP-BINDING PROTEIN FHUC"/>
    <property type="match status" value="1"/>
</dbReference>
<dbReference type="GO" id="GO:0006826">
    <property type="term" value="P:iron ion transport"/>
    <property type="evidence" value="ECO:0007669"/>
    <property type="project" value="UniProtKB-KW"/>
</dbReference>
<keyword evidence="7" id="KW-0472">Membrane</keyword>
<evidence type="ECO:0000256" key="1">
    <source>
        <dbReference type="ARBA" id="ARBA00004202"/>
    </source>
</evidence>
<dbReference type="InterPro" id="IPR027417">
    <property type="entry name" value="P-loop_NTPase"/>
</dbReference>
<evidence type="ECO:0000313" key="10">
    <source>
        <dbReference type="Proteomes" id="UP000297318"/>
    </source>
</evidence>
<keyword evidence="2" id="KW-0813">Transport</keyword>
<dbReference type="Gene3D" id="3.40.50.300">
    <property type="entry name" value="P-loop containing nucleotide triphosphate hydrolases"/>
    <property type="match status" value="2"/>
</dbReference>
<evidence type="ECO:0000256" key="3">
    <source>
        <dbReference type="ARBA" id="ARBA00022475"/>
    </source>
</evidence>
<dbReference type="InterPro" id="IPR003593">
    <property type="entry name" value="AAA+_ATPase"/>
</dbReference>
<dbReference type="InterPro" id="IPR038729">
    <property type="entry name" value="Rad50/SbcC_AAA"/>
</dbReference>
<keyword evidence="3" id="KW-1003">Cell membrane</keyword>
<protein>
    <submittedName>
        <fullName evidence="9">Putative ABC iron siderophore transporter</fullName>
    </submittedName>
</protein>
<evidence type="ECO:0000313" key="9">
    <source>
        <dbReference type="EMBL" id="TGO06596.1"/>
    </source>
</evidence>
<sequence length="236" mass="25420">MISLLPVRRVEADPLAVAPRDRWPATMPAVAQMLTVGLDLGPVTVITGENGSGKSTLVEAIAIAYGLNPEGGSTGAQHVSRPTESSLGEHLRLIRGAGAPRKGFFLRAETMHAFYSYLEDSGWPDRLHERSHGESFLDLVAARWRVRGLWLLDEPEAALSLSGCLALVRLLRDQVDGGSQVIVSTHSPVLAAFPGADLLEVGEWGIRSCAYDDLDLVRGWRGFLAAPQRFVADDGG</sequence>
<dbReference type="AlphaFoldDB" id="A0A4Z1E3T4"/>
<dbReference type="GO" id="GO:0016887">
    <property type="term" value="F:ATP hydrolysis activity"/>
    <property type="evidence" value="ECO:0007669"/>
    <property type="project" value="InterPro"/>
</dbReference>
<evidence type="ECO:0000259" key="8">
    <source>
        <dbReference type="SMART" id="SM00382"/>
    </source>
</evidence>
<dbReference type="PANTHER" id="PTHR42771:SF2">
    <property type="entry name" value="IRON(3+)-HYDROXAMATE IMPORT ATP-BINDING PROTEIN FHUC"/>
    <property type="match status" value="1"/>
</dbReference>
<dbReference type="Pfam" id="PF13476">
    <property type="entry name" value="AAA_23"/>
    <property type="match status" value="1"/>
</dbReference>
<gene>
    <name evidence="9" type="ORF">SERN_0788</name>
</gene>
<keyword evidence="4" id="KW-0410">Iron transport</keyword>
<comment type="subcellular location">
    <subcellularLocation>
        <location evidence="1">Cell membrane</location>
        <topology evidence="1">Peripheral membrane protein</topology>
    </subcellularLocation>
</comment>
<evidence type="ECO:0000256" key="4">
    <source>
        <dbReference type="ARBA" id="ARBA00022496"/>
    </source>
</evidence>
<reference evidence="9 10" key="1">
    <citation type="submission" date="2018-11" db="EMBL/GenBank/DDBJ databases">
        <title>Complete genome sequencing of the Actinobacteria Serinibacter sp. K3-2.</title>
        <authorList>
            <person name="Rakitin A.L."/>
            <person name="Beletsky A.V."/>
            <person name="Mardanov A.V."/>
            <person name="Ravin N.V."/>
            <person name="Gromova A.S."/>
            <person name="Filippova S.N."/>
            <person name="Gal'Chenko V.F."/>
        </authorList>
    </citation>
    <scope>NUCLEOTIDE SEQUENCE [LARGE SCALE GENOMIC DNA]</scope>
    <source>
        <strain evidence="9 10">K3-2</strain>
    </source>
</reference>
<dbReference type="EMBL" id="RHPJ01000001">
    <property type="protein sequence ID" value="TGO06596.1"/>
    <property type="molecule type" value="Genomic_DNA"/>
</dbReference>
<proteinExistence type="predicted"/>